<feature type="compositionally biased region" description="Low complexity" evidence="1">
    <location>
        <begin position="286"/>
        <end position="313"/>
    </location>
</feature>
<reference evidence="2 3" key="1">
    <citation type="submission" date="2015-07" db="EMBL/GenBank/DDBJ databases">
        <authorList>
            <person name="Noorani M."/>
        </authorList>
    </citation>
    <scope>NUCLEOTIDE SEQUENCE [LARGE SCALE GENOMIC DNA]</scope>
    <source>
        <strain evidence="2">BBA 69670</strain>
    </source>
</reference>
<evidence type="ECO:0000313" key="2">
    <source>
        <dbReference type="EMBL" id="CUA69948.1"/>
    </source>
</evidence>
<organism evidence="2 3">
    <name type="scientific">Rhizoctonia solani</name>
    <dbReference type="NCBI Taxonomy" id="456999"/>
    <lineage>
        <taxon>Eukaryota</taxon>
        <taxon>Fungi</taxon>
        <taxon>Dikarya</taxon>
        <taxon>Basidiomycota</taxon>
        <taxon>Agaricomycotina</taxon>
        <taxon>Agaricomycetes</taxon>
        <taxon>Cantharellales</taxon>
        <taxon>Ceratobasidiaceae</taxon>
        <taxon>Rhizoctonia</taxon>
    </lineage>
</organism>
<sequence>MPATDDSSDTPCSSPVFSFTQSADSVTSAESIEHTVRTRRYPAHLSHGSPSRKPHLNSNRYEAMEDLLAAAGYSVTRVITPKTERVQKMEKEAEESGIGNMFAGLISHLLPAAPTSGSSKPSSPVTGSNPLLAVHHGEQYPQATRSLRTHLTSLKSPHAPDPPNPRSQPALRHVTSAPSLPRVVSGRRRGLPSAWRDPTAHVEPAQPPKTSWSGGFVPKQTDVQLKSRKNWFGTVTSESTVRVRSGSQPPRASHTLRPPHMIHRTRSAPRLNKVHVPAPAPPTRPSPVVQPNVVVCRSVSSLGSSSSVQTRSSVRSKSRSKLSLALQSDDDDEPMSPCLVLTPESAHPDGLPSTPARPALVKQRSARFLRRGTPQPVSLEEEEPEPDLASIIDAFRPLSPARRQRSIKSLRALLKDPKFPDVPVVCVASPGMVNAGGPGKALWIRDSGWDATVRK</sequence>
<protein>
    <submittedName>
        <fullName evidence="2">Uncharacterized protein</fullName>
    </submittedName>
</protein>
<accession>A0A0K6FUV7</accession>
<evidence type="ECO:0000256" key="1">
    <source>
        <dbReference type="SAM" id="MobiDB-lite"/>
    </source>
</evidence>
<feature type="region of interest" description="Disordered" evidence="1">
    <location>
        <begin position="113"/>
        <end position="132"/>
    </location>
</feature>
<dbReference type="AlphaFoldDB" id="A0A0K6FUV7"/>
<feature type="compositionally biased region" description="Polar residues" evidence="1">
    <location>
        <begin position="16"/>
        <end position="30"/>
    </location>
</feature>
<name>A0A0K6FUV7_9AGAM</name>
<dbReference type="EMBL" id="CYGV01001035">
    <property type="protein sequence ID" value="CUA69948.1"/>
    <property type="molecule type" value="Genomic_DNA"/>
</dbReference>
<feature type="region of interest" description="Disordered" evidence="1">
    <location>
        <begin position="1"/>
        <end position="57"/>
    </location>
</feature>
<feature type="compositionally biased region" description="Polar residues" evidence="1">
    <location>
        <begin position="115"/>
        <end position="129"/>
    </location>
</feature>
<evidence type="ECO:0000313" key="3">
    <source>
        <dbReference type="Proteomes" id="UP000044841"/>
    </source>
</evidence>
<feature type="compositionally biased region" description="Polar residues" evidence="1">
    <location>
        <begin position="237"/>
        <end position="250"/>
    </location>
</feature>
<keyword evidence="3" id="KW-1185">Reference proteome</keyword>
<dbReference type="Proteomes" id="UP000044841">
    <property type="component" value="Unassembled WGS sequence"/>
</dbReference>
<feature type="region of interest" description="Disordered" evidence="1">
    <location>
        <begin position="153"/>
        <end position="217"/>
    </location>
</feature>
<gene>
    <name evidence="2" type="ORF">RSOLAG22IIIB_08791</name>
</gene>
<feature type="region of interest" description="Disordered" evidence="1">
    <location>
        <begin position="237"/>
        <end position="337"/>
    </location>
</feature>
<proteinExistence type="predicted"/>